<name>A5IJS2_THEP1</name>
<dbReference type="KEGG" id="tpt:Tpet_0421"/>
<gene>
    <name evidence="1" type="ordered locus">Tpet_0421</name>
</gene>
<evidence type="ECO:0000313" key="2">
    <source>
        <dbReference type="Proteomes" id="UP000006558"/>
    </source>
</evidence>
<proteinExistence type="predicted"/>
<reference evidence="1 2" key="2">
    <citation type="journal article" date="2009" name="Proc. Natl. Acad. Sci. U.S.A.">
        <title>On the chimeric nature, thermophilic origin, and phylogenetic placement of the Thermotogales.</title>
        <authorList>
            <person name="Zhaxybayeva O."/>
            <person name="Swithers K.S."/>
            <person name="Lapierre P."/>
            <person name="Fournier G.P."/>
            <person name="Bickhart D.M."/>
            <person name="DeBoy R.T."/>
            <person name="Nelson K.E."/>
            <person name="Nesbo C.L."/>
            <person name="Doolittle W.F."/>
            <person name="Gogarten J.P."/>
            <person name="Noll K.M."/>
        </authorList>
    </citation>
    <scope>NUCLEOTIDE SEQUENCE [LARGE SCALE GENOMIC DNA]</scope>
    <source>
        <strain evidence="2">ATCC BAA-488 / DSM 13995 / JCM 10881 / RKU-1</strain>
    </source>
</reference>
<reference evidence="2" key="1">
    <citation type="submission" date="2007-05" db="EMBL/GenBank/DDBJ databases">
        <title>Complete sequence of Thermotoga petrophila RKU-1.</title>
        <authorList>
            <consortium name="US DOE Joint Genome Institute"/>
            <person name="Copeland A."/>
            <person name="Lucas S."/>
            <person name="Lapidus A."/>
            <person name="Barry K."/>
            <person name="Glavina del Rio T."/>
            <person name="Dalin E."/>
            <person name="Tice H."/>
            <person name="Pitluck S."/>
            <person name="Sims D."/>
            <person name="Brettin T."/>
            <person name="Bruce D."/>
            <person name="Detter J.C."/>
            <person name="Han C."/>
            <person name="Tapia R."/>
            <person name="Schmutz J."/>
            <person name="Larimer F."/>
            <person name="Land M."/>
            <person name="Hauser L."/>
            <person name="Kyrpides N."/>
            <person name="Mikhailova N."/>
            <person name="Nelson K."/>
            <person name="Gogarten J.P."/>
            <person name="Noll K."/>
            <person name="Richardson P."/>
        </authorList>
    </citation>
    <scope>NUCLEOTIDE SEQUENCE [LARGE SCALE GENOMIC DNA]</scope>
    <source>
        <strain evidence="2">ATCC BAA-488 / DSM 13995 / JCM 10881 / RKU-1</strain>
    </source>
</reference>
<dbReference type="EMBL" id="CP000702">
    <property type="protein sequence ID" value="ABQ46445.1"/>
    <property type="molecule type" value="Genomic_DNA"/>
</dbReference>
<dbReference type="RefSeq" id="WP_008192162.1">
    <property type="nucleotide sequence ID" value="NC_009486.1"/>
</dbReference>
<dbReference type="AlphaFoldDB" id="A5IJS2"/>
<dbReference type="HOGENOM" id="CLU_1634594_0_0_0"/>
<organism evidence="1 2">
    <name type="scientific">Thermotoga petrophila (strain ATCC BAA-488 / DSM 13995 / JCM 10881 / RKU-1)</name>
    <dbReference type="NCBI Taxonomy" id="390874"/>
    <lineage>
        <taxon>Bacteria</taxon>
        <taxon>Thermotogati</taxon>
        <taxon>Thermotogota</taxon>
        <taxon>Thermotogae</taxon>
        <taxon>Thermotogales</taxon>
        <taxon>Thermotogaceae</taxon>
        <taxon>Thermotoga</taxon>
    </lineage>
</organism>
<accession>A5IJS2</accession>
<dbReference type="Proteomes" id="UP000006558">
    <property type="component" value="Chromosome"/>
</dbReference>
<sequence>MRRYWLVILLIAIVILFFRVKWEVKRIHVEDPEIKKMVEEILREKRYRYKFTDTRERALIIEKDRAIVPPNEVVLHLDWPEKVKEKVKELVEPFFQKIELSATESQMATAEVFLEAVIESFFEGNQSLFENSYYCGEIYVFSNGKCVAEYDPSTGELVFLDK</sequence>
<dbReference type="STRING" id="390874.Tpet_0421"/>
<protein>
    <submittedName>
        <fullName evidence="1">Uncharacterized protein</fullName>
    </submittedName>
</protein>
<evidence type="ECO:0000313" key="1">
    <source>
        <dbReference type="EMBL" id="ABQ46445.1"/>
    </source>
</evidence>